<sequence length="507" mass="57637">MNKSRLSGCFDVDAKSSSEFTRSKDSVKKSESLDLIEIDSNRVQYLYFRRWLILFLFSFICLLNSFQLNLYTDIQNVIVMIYRPGSPDDKSSQYNSVNWLSMIYLVANILCIIPAILINGCIGFRFCCLMGVSLSCVGSWVKYVSIRPAIFEVLFLGQVICGISQSFINFCLIRISALWFSKNEVATAISVGLLSSKLGSLVSFIIMPYLITKRNTPDQNEFYFNIVYLTISILVSLSLLASLLLVKDQPDKPPSLAQVEIRKKNKENTSRSYNDKFTDTLTSCLEIWSKRNFIFIAISHGFLIGSTYSLSFLLNQILFENYYQEESNKIGIIELFLLVSGIFGSLLSGLLIDYTKSFKILIVTSYSFSFVLMVVFTITIDFDIWFPFCSIFLFGFFIGAYIPISYEYAIEKTYPTSEGTSCGFLIIISSIFGMVLTYSQGFLTVQLGVFYGNFLLCILVLVGLIMTTTLGTGYKRQNIYEDNRNSKTSSKINFEREDSQSSKNYRN</sequence>
<evidence type="ECO:0000259" key="6">
    <source>
        <dbReference type="PROSITE" id="PS50850"/>
    </source>
</evidence>
<feature type="transmembrane region" description="Helical" evidence="5">
    <location>
        <begin position="97"/>
        <end position="117"/>
    </location>
</feature>
<dbReference type="PROSITE" id="PS50850">
    <property type="entry name" value="MFS"/>
    <property type="match status" value="1"/>
</dbReference>
<evidence type="ECO:0000256" key="4">
    <source>
        <dbReference type="ARBA" id="ARBA00023136"/>
    </source>
</evidence>
<dbReference type="GO" id="GO:0015232">
    <property type="term" value="F:heme transmembrane transporter activity"/>
    <property type="evidence" value="ECO:0007669"/>
    <property type="project" value="TreeGrafter"/>
</dbReference>
<feature type="transmembrane region" description="Helical" evidence="5">
    <location>
        <begin position="293"/>
        <end position="318"/>
    </location>
</feature>
<dbReference type="Proteomes" id="UP000663879">
    <property type="component" value="Unassembled WGS sequence"/>
</dbReference>
<gene>
    <name evidence="7" type="ORF">OXX778_LOCUS706</name>
</gene>
<dbReference type="PANTHER" id="PTHR10924:SF4">
    <property type="entry name" value="GH15861P"/>
    <property type="match status" value="1"/>
</dbReference>
<dbReference type="EMBL" id="CAJNOC010000038">
    <property type="protein sequence ID" value="CAF0708926.1"/>
    <property type="molecule type" value="Genomic_DNA"/>
</dbReference>
<evidence type="ECO:0000256" key="5">
    <source>
        <dbReference type="SAM" id="Phobius"/>
    </source>
</evidence>
<proteinExistence type="predicted"/>
<dbReference type="OrthoDB" id="422206at2759"/>
<keyword evidence="2 5" id="KW-0812">Transmembrane</keyword>
<protein>
    <recommendedName>
        <fullName evidence="6">Major facilitator superfamily (MFS) profile domain-containing protein</fullName>
    </recommendedName>
</protein>
<keyword evidence="8" id="KW-1185">Reference proteome</keyword>
<feature type="domain" description="Major facilitator superfamily (MFS) profile" evidence="6">
    <location>
        <begin position="53"/>
        <end position="475"/>
    </location>
</feature>
<dbReference type="AlphaFoldDB" id="A0A813M2F3"/>
<dbReference type="SUPFAM" id="SSF103473">
    <property type="entry name" value="MFS general substrate transporter"/>
    <property type="match status" value="1"/>
</dbReference>
<evidence type="ECO:0000256" key="2">
    <source>
        <dbReference type="ARBA" id="ARBA00022692"/>
    </source>
</evidence>
<dbReference type="GO" id="GO:0020037">
    <property type="term" value="F:heme binding"/>
    <property type="evidence" value="ECO:0007669"/>
    <property type="project" value="TreeGrafter"/>
</dbReference>
<feature type="transmembrane region" description="Helical" evidence="5">
    <location>
        <begin position="149"/>
        <end position="173"/>
    </location>
</feature>
<dbReference type="Pfam" id="PF07690">
    <property type="entry name" value="MFS_1"/>
    <property type="match status" value="1"/>
</dbReference>
<feature type="transmembrane region" description="Helical" evidence="5">
    <location>
        <begin position="358"/>
        <end position="378"/>
    </location>
</feature>
<feature type="transmembrane region" description="Helical" evidence="5">
    <location>
        <begin position="51"/>
        <end position="70"/>
    </location>
</feature>
<feature type="transmembrane region" description="Helical" evidence="5">
    <location>
        <begin position="124"/>
        <end position="143"/>
    </location>
</feature>
<feature type="transmembrane region" description="Helical" evidence="5">
    <location>
        <begin position="424"/>
        <end position="443"/>
    </location>
</feature>
<dbReference type="Gene3D" id="1.20.1250.20">
    <property type="entry name" value="MFS general substrate transporter like domains"/>
    <property type="match status" value="1"/>
</dbReference>
<evidence type="ECO:0000313" key="8">
    <source>
        <dbReference type="Proteomes" id="UP000663879"/>
    </source>
</evidence>
<name>A0A813M2F3_9BILA</name>
<accession>A0A813M2F3</accession>
<feature type="transmembrane region" description="Helical" evidence="5">
    <location>
        <begin position="384"/>
        <end position="404"/>
    </location>
</feature>
<dbReference type="InterPro" id="IPR036259">
    <property type="entry name" value="MFS_trans_sf"/>
</dbReference>
<keyword evidence="3 5" id="KW-1133">Transmembrane helix</keyword>
<comment type="subcellular location">
    <subcellularLocation>
        <location evidence="1">Membrane</location>
        <topology evidence="1">Multi-pass membrane protein</topology>
    </subcellularLocation>
</comment>
<dbReference type="InterPro" id="IPR011701">
    <property type="entry name" value="MFS"/>
</dbReference>
<feature type="transmembrane region" description="Helical" evidence="5">
    <location>
        <begin position="449"/>
        <end position="474"/>
    </location>
</feature>
<organism evidence="7 8">
    <name type="scientific">Brachionus calyciflorus</name>
    <dbReference type="NCBI Taxonomy" id="104777"/>
    <lineage>
        <taxon>Eukaryota</taxon>
        <taxon>Metazoa</taxon>
        <taxon>Spiralia</taxon>
        <taxon>Gnathifera</taxon>
        <taxon>Rotifera</taxon>
        <taxon>Eurotatoria</taxon>
        <taxon>Monogononta</taxon>
        <taxon>Pseudotrocha</taxon>
        <taxon>Ploima</taxon>
        <taxon>Brachionidae</taxon>
        <taxon>Brachionus</taxon>
    </lineage>
</organism>
<dbReference type="GO" id="GO:0097037">
    <property type="term" value="P:heme export"/>
    <property type="evidence" value="ECO:0007669"/>
    <property type="project" value="TreeGrafter"/>
</dbReference>
<keyword evidence="4 5" id="KW-0472">Membrane</keyword>
<evidence type="ECO:0000313" key="7">
    <source>
        <dbReference type="EMBL" id="CAF0708926.1"/>
    </source>
</evidence>
<feature type="transmembrane region" description="Helical" evidence="5">
    <location>
        <begin position="330"/>
        <end position="351"/>
    </location>
</feature>
<comment type="caution">
    <text evidence="7">The sequence shown here is derived from an EMBL/GenBank/DDBJ whole genome shotgun (WGS) entry which is preliminary data.</text>
</comment>
<dbReference type="GO" id="GO:0016020">
    <property type="term" value="C:membrane"/>
    <property type="evidence" value="ECO:0007669"/>
    <property type="project" value="UniProtKB-SubCell"/>
</dbReference>
<dbReference type="InterPro" id="IPR049680">
    <property type="entry name" value="FLVCR1-2_SLC49-like"/>
</dbReference>
<evidence type="ECO:0000256" key="1">
    <source>
        <dbReference type="ARBA" id="ARBA00004141"/>
    </source>
</evidence>
<evidence type="ECO:0000256" key="3">
    <source>
        <dbReference type="ARBA" id="ARBA00022989"/>
    </source>
</evidence>
<feature type="transmembrane region" description="Helical" evidence="5">
    <location>
        <begin position="185"/>
        <end position="210"/>
    </location>
</feature>
<reference evidence="7" key="1">
    <citation type="submission" date="2021-02" db="EMBL/GenBank/DDBJ databases">
        <authorList>
            <person name="Nowell W R."/>
        </authorList>
    </citation>
    <scope>NUCLEOTIDE SEQUENCE</scope>
    <source>
        <strain evidence="7">Ploen Becks lab</strain>
    </source>
</reference>
<dbReference type="PANTHER" id="PTHR10924">
    <property type="entry name" value="MAJOR FACILITATOR SUPERFAMILY PROTEIN-RELATED"/>
    <property type="match status" value="1"/>
</dbReference>
<dbReference type="InterPro" id="IPR020846">
    <property type="entry name" value="MFS_dom"/>
</dbReference>
<feature type="transmembrane region" description="Helical" evidence="5">
    <location>
        <begin position="222"/>
        <end position="246"/>
    </location>
</feature>